<feature type="region of interest" description="Disordered" evidence="6">
    <location>
        <begin position="1"/>
        <end position="20"/>
    </location>
</feature>
<dbReference type="PANTHER" id="PTHR15180">
    <property type="entry name" value="GENERAL TRANSCRIPTION FACTOR 3C POLYPEPTIDE 1"/>
    <property type="match status" value="1"/>
</dbReference>
<dbReference type="Pfam" id="PF23704">
    <property type="entry name" value="WHD_GTF3C1_N"/>
    <property type="match status" value="1"/>
</dbReference>
<feature type="compositionally biased region" description="Basic and acidic residues" evidence="6">
    <location>
        <begin position="2050"/>
        <end position="2061"/>
    </location>
</feature>
<feature type="region of interest" description="Disordered" evidence="6">
    <location>
        <begin position="1975"/>
        <end position="2014"/>
    </location>
</feature>
<evidence type="ECO:0000256" key="6">
    <source>
        <dbReference type="SAM" id="MobiDB-lite"/>
    </source>
</evidence>
<evidence type="ECO:0000313" key="15">
    <source>
        <dbReference type="Proteomes" id="UP000824890"/>
    </source>
</evidence>
<feature type="domain" description="DUF7646" evidence="12">
    <location>
        <begin position="356"/>
        <end position="436"/>
    </location>
</feature>
<dbReference type="Pfam" id="PF04182">
    <property type="entry name" value="B-block_TFIIIC"/>
    <property type="match status" value="1"/>
</dbReference>
<evidence type="ECO:0000259" key="9">
    <source>
        <dbReference type="Pfam" id="PF24101"/>
    </source>
</evidence>
<feature type="compositionally biased region" description="Basic and acidic residues" evidence="6">
    <location>
        <begin position="1253"/>
        <end position="1263"/>
    </location>
</feature>
<dbReference type="InterPro" id="IPR035625">
    <property type="entry name" value="Tfc3-like_eWH"/>
</dbReference>
<feature type="domain" description="B-block binding subunit of TFIIIC" evidence="7">
    <location>
        <begin position="145"/>
        <end position="227"/>
    </location>
</feature>
<dbReference type="InterPro" id="IPR056467">
    <property type="entry name" value="eWH_GTF3C1"/>
</dbReference>
<evidence type="ECO:0000256" key="2">
    <source>
        <dbReference type="ARBA" id="ARBA00022553"/>
    </source>
</evidence>
<dbReference type="InterPro" id="IPR044210">
    <property type="entry name" value="Tfc3-like"/>
</dbReference>
<comment type="caution">
    <text evidence="14">The sequence shown here is derived from an EMBL/GenBank/DDBJ whole genome shotgun (WGS) entry which is preliminary data.</text>
</comment>
<dbReference type="InterPro" id="IPR036390">
    <property type="entry name" value="WH_DNA-bd_sf"/>
</dbReference>
<dbReference type="Pfam" id="PF24657">
    <property type="entry name" value="DUF7646"/>
    <property type="match status" value="1"/>
</dbReference>
<evidence type="ECO:0000259" key="7">
    <source>
        <dbReference type="Pfam" id="PF04182"/>
    </source>
</evidence>
<feature type="region of interest" description="Disordered" evidence="6">
    <location>
        <begin position="2043"/>
        <end position="2073"/>
    </location>
</feature>
<dbReference type="Pfam" id="PF24658">
    <property type="entry name" value="DUF7647"/>
    <property type="match status" value="1"/>
</dbReference>
<keyword evidence="2" id="KW-0597">Phosphoprotein</keyword>
<evidence type="ECO:0000259" key="13">
    <source>
        <dbReference type="Pfam" id="PF24658"/>
    </source>
</evidence>
<feature type="compositionally biased region" description="Polar residues" evidence="6">
    <location>
        <begin position="1826"/>
        <end position="1848"/>
    </location>
</feature>
<accession>A0ABQ8CKK3</accession>
<dbReference type="EMBL" id="JAGKQM010000007">
    <property type="protein sequence ID" value="KAH0917593.1"/>
    <property type="molecule type" value="Genomic_DNA"/>
</dbReference>
<evidence type="ECO:0000256" key="5">
    <source>
        <dbReference type="ARBA" id="ARBA00023242"/>
    </source>
</evidence>
<dbReference type="InterPro" id="IPR056062">
    <property type="entry name" value="DUF7645"/>
</dbReference>
<dbReference type="PANTHER" id="PTHR15180:SF1">
    <property type="entry name" value="GENERAL TRANSCRIPTION FACTOR 3C POLYPEPTIDE 1"/>
    <property type="match status" value="1"/>
</dbReference>
<keyword evidence="5" id="KW-0539">Nucleus</keyword>
<feature type="domain" description="DUF7647" evidence="13">
    <location>
        <begin position="768"/>
        <end position="944"/>
    </location>
</feature>
<feature type="domain" description="DUF7599" evidence="10">
    <location>
        <begin position="262"/>
        <end position="343"/>
    </location>
</feature>
<dbReference type="InterPro" id="IPR056020">
    <property type="entry name" value="DUF7599"/>
</dbReference>
<evidence type="ECO:0000313" key="14">
    <source>
        <dbReference type="EMBL" id="KAH0917593.1"/>
    </source>
</evidence>
<evidence type="ECO:0000259" key="11">
    <source>
        <dbReference type="Pfam" id="PF24655"/>
    </source>
</evidence>
<evidence type="ECO:0000259" key="12">
    <source>
        <dbReference type="Pfam" id="PF24657"/>
    </source>
</evidence>
<reference evidence="14 15" key="1">
    <citation type="submission" date="2021-05" db="EMBL/GenBank/DDBJ databases">
        <title>Genome Assembly of Synthetic Allotetraploid Brassica napus Reveals Homoeologous Exchanges between Subgenomes.</title>
        <authorList>
            <person name="Davis J.T."/>
        </authorList>
    </citation>
    <scope>NUCLEOTIDE SEQUENCE [LARGE SCALE GENOMIC DNA]</scope>
    <source>
        <strain evidence="15">cv. Da-Ae</strain>
        <tissue evidence="14">Seedling</tissue>
    </source>
</reference>
<dbReference type="Proteomes" id="UP000824890">
    <property type="component" value="Unassembled WGS sequence"/>
</dbReference>
<protein>
    <recommendedName>
        <fullName evidence="16">B-block binding subunit of TFIIIC domain-containing protein</fullName>
    </recommendedName>
</protein>
<feature type="domain" description="GTF3C1 extended winged-helix" evidence="9">
    <location>
        <begin position="581"/>
        <end position="688"/>
    </location>
</feature>
<feature type="region of interest" description="Disordered" evidence="6">
    <location>
        <begin position="1249"/>
        <end position="1294"/>
    </location>
</feature>
<keyword evidence="4" id="KW-0804">Transcription</keyword>
<feature type="domain" description="DUF7645" evidence="11">
    <location>
        <begin position="946"/>
        <end position="1003"/>
    </location>
</feature>
<organism evidence="14 15">
    <name type="scientific">Brassica napus</name>
    <name type="common">Rape</name>
    <dbReference type="NCBI Taxonomy" id="3708"/>
    <lineage>
        <taxon>Eukaryota</taxon>
        <taxon>Viridiplantae</taxon>
        <taxon>Streptophyta</taxon>
        <taxon>Embryophyta</taxon>
        <taxon>Tracheophyta</taxon>
        <taxon>Spermatophyta</taxon>
        <taxon>Magnoliopsida</taxon>
        <taxon>eudicotyledons</taxon>
        <taxon>Gunneridae</taxon>
        <taxon>Pentapetalae</taxon>
        <taxon>rosids</taxon>
        <taxon>malvids</taxon>
        <taxon>Brassicales</taxon>
        <taxon>Brassicaceae</taxon>
        <taxon>Brassiceae</taxon>
        <taxon>Brassica</taxon>
    </lineage>
</organism>
<dbReference type="InterPro" id="IPR056063">
    <property type="entry name" value="DUF7646"/>
</dbReference>
<evidence type="ECO:0008006" key="16">
    <source>
        <dbReference type="Google" id="ProtNLM"/>
    </source>
</evidence>
<feature type="domain" description="General transcription factor 3C polypeptide 1 winged-helix" evidence="8">
    <location>
        <begin position="40"/>
        <end position="134"/>
    </location>
</feature>
<keyword evidence="15" id="KW-1185">Reference proteome</keyword>
<evidence type="ECO:0000256" key="3">
    <source>
        <dbReference type="ARBA" id="ARBA00023125"/>
    </source>
</evidence>
<feature type="region of interest" description="Disordered" evidence="6">
    <location>
        <begin position="1825"/>
        <end position="1848"/>
    </location>
</feature>
<dbReference type="InterPro" id="IPR056064">
    <property type="entry name" value="DUF7647"/>
</dbReference>
<sequence length="2144" mass="240148">RSRHQELKLSFSRPSSDQKPHRREIFVREEFPVDLTHRGMDSIVCTALEEICCEGNTGIPLVSLWSRLSPPPLSPSVKSHVWRNLLSIPQLQFKAKNTVYGSSDPSIQLLEDAHRLDLRIIANEKLRGNFVGLYDAQSNNTTISAVQRRVLERLAVARSNGVAQNLLAKEFNIQGRNFFYIVKQLESRGLIVRQPAIVRTKEVDGEGDSKTTSCVSTNMIYLSSYSKPLGSQQRFEICKEDPTAPGEKSTQSEITKEDTLIKDFLPAMQAICDKLEEANDKVLVVSDVKQDLGYLGSHSRHRAWRSVCRRLTESHIVEEFDAVVNNKVERCLRLLKSFSEKDFTYCGKKQFLKFGRSTQKTEQTLELPIDNQIYDMVDAEGSKGLAVMEVCERLGIDKKKSYSRLHSICSRVGMHLQAESHKKTTVYRVWTSRNAGTDSADLFPDRAETISRESNVPTNDSSTPHVTGGLAQPFIEHSLAVADADFATPPRLTDSECNSGQVATPGRLTDSERSSGVLHCSPSNATGRNVLACRNLQESFHEIGDKVVDTAMGSADLALSEMNHLVLPKPSKPKMHQQLPITVENARRERRILERLNEEKFVLRAELHKWLVSLEKDRSTKVDRKTIDRLLRRLQQEGLCECMAVSVPNVTNCGRNRSSVVVLHPSVQRLTPEEFGVIHDKIRSFELGLRGQSLSKRKNNEPIPILNDIQRGQSNVDLDARASKSGAMRANGFVLAKMVRVKLLHCFLWDYFSSLPGWDNAFSSSHDHKFENLFALEDAFRAMPLELFLQVVGSTQKADDMMKKCKQGMRLSELPSEEYKLLMDTLATGRLSMLIDILRRLKLIQMVSNRFRHDEIEEKYANLTHAMELMPYIEEPVFVAATPSVMSLDLRPRIRHDFILSNRDAVDEYWLTLEYCYAAADHRAAKQAFPGSVVQEVFRFRSWASDCVMTAEQRAMLLKRIATDEKEKLSFKECEKIAKDLNLSLEQVMHVYHAKRGRRLKSKDKNHAVENSPSPSSGKRKRETPVRTTGKGVRSKIIDEQNVLNSDAIDASNSENIRNTIQEDQTHIRMNQQENEEIRDLTEDEGQCSSLINQYASSKTASTPAQRFSWTDEADRKLLSQYVRHRAALGAKFHGVNWAQVRELPAPPLACKRRTQTLMKNDKFRKAVLRLCNILSERYAKHLETKQKCLPESSSSHVLVRTDSGFVEHGKDIFSDDEKWDDFSENSIRQAFDDILELKKMAKLVAPKRAKPSSREWSNRDIVDEGSETVPPAIRSDDIENPSVDQVKDTSRRSGHYRFHQTINPLDGNDNGNIQVRKSLAVSTAVELLKLVFLSMPTAPGMPNLLEDTLRRYSERDLFTAYSYLRDKKFLVGGSGGQPFVLSQNFLHSISKSPFPVNTGTRAAKFSRWLLENERDLMAGGVALTSDLQCGDVLNFFSLVSSGELSISVSLPEEGVGEPGDRRGLKRRSDEIEESEADSAKKQKLLGEGEINFRKEKGFPGIAVSVRRVTLPTANAIELFKDDDSRTGELHFNRVVANSGCESDHLKELFDSTDATVVPGSLGDSPWQAMASYASVVMAKSAGEQVGVFTPGVFETVSDALQKAGDHGLSIEEVQRLIDIPGEETFDCVVNVLQTFRIALKVNGYDNSRVVHSFYRSKYFLTMEEGKTSDDNLQRPLPVNYLEKAVGEHRSNDVSRIGIASQNEREHVAGNSVHKVTILNLPETAQTSGLHEATMKSPSVTFGMSFGGETKESTCEKSPVPIYPWVNADGSINKVVFDGLVRRVLGTVMQNPGIPEDEIINLMDVLNPQEASGVDETRWVCESEGNDANQVHRSSVSAKQSPQKTGAYQPQTLVCQLQGTLYLMNASLLSPSSTNKKRNNLDSNSSVPSTCAVIIIDDDDEEETLESKKRKNLESNSLIPSSTGGVIIINDDEEDETLEPSKKKPRLGSWWDDVDSFDELSSVFKRLPTVHSCFSSTNLPETKTKEDKRSLSSSDHENLLGYSGSVTSNNKENQDRLGYGHVSIPSLGGYVKDIVTPVDSSFPSSSTGLLEKRTNTNKDYESQLSSSNHHGDNFIGFREDEIVGESTDNSSNKGIRHVSLEELGVSVEDLKSMPWEAFDPTWEIRSVTMDPLLGGYVSDMFSAN</sequence>
<feature type="region of interest" description="Disordered" evidence="6">
    <location>
        <begin position="491"/>
        <end position="517"/>
    </location>
</feature>
<dbReference type="InterPro" id="IPR007309">
    <property type="entry name" value="TFIIIC_Bblock-bd"/>
</dbReference>
<dbReference type="CDD" id="cd16169">
    <property type="entry name" value="Tau138_eWH"/>
    <property type="match status" value="1"/>
</dbReference>
<comment type="subcellular location">
    <subcellularLocation>
        <location evidence="1">Nucleus</location>
    </subcellularLocation>
</comment>
<feature type="compositionally biased region" description="Basic and acidic residues" evidence="6">
    <location>
        <begin position="1982"/>
        <end position="1998"/>
    </location>
</feature>
<dbReference type="Pfam" id="PF24655">
    <property type="entry name" value="DUF7645"/>
    <property type="match status" value="1"/>
</dbReference>
<feature type="non-terminal residue" evidence="14">
    <location>
        <position position="1"/>
    </location>
</feature>
<dbReference type="Pfam" id="PF24538">
    <property type="entry name" value="DUF7599"/>
    <property type="match status" value="1"/>
</dbReference>
<feature type="compositionally biased region" description="Basic and acidic residues" evidence="6">
    <location>
        <begin position="1459"/>
        <end position="1470"/>
    </location>
</feature>
<dbReference type="Pfam" id="PF24101">
    <property type="entry name" value="WHD_GTF3C1"/>
    <property type="match status" value="1"/>
</dbReference>
<keyword evidence="3" id="KW-0238">DNA-binding</keyword>
<evidence type="ECO:0000256" key="1">
    <source>
        <dbReference type="ARBA" id="ARBA00004123"/>
    </source>
</evidence>
<feature type="region of interest" description="Disordered" evidence="6">
    <location>
        <begin position="1451"/>
        <end position="1483"/>
    </location>
</feature>
<name>A0ABQ8CKK3_BRANA</name>
<feature type="region of interest" description="Disordered" evidence="6">
    <location>
        <begin position="996"/>
        <end position="1033"/>
    </location>
</feature>
<dbReference type="InterPro" id="IPR056428">
    <property type="entry name" value="WH_GTF3C1"/>
</dbReference>
<proteinExistence type="predicted"/>
<gene>
    <name evidence="14" type="ORF">HID58_025253</name>
</gene>
<evidence type="ECO:0000259" key="10">
    <source>
        <dbReference type="Pfam" id="PF24538"/>
    </source>
</evidence>
<evidence type="ECO:0000259" key="8">
    <source>
        <dbReference type="Pfam" id="PF23704"/>
    </source>
</evidence>
<evidence type="ECO:0000256" key="4">
    <source>
        <dbReference type="ARBA" id="ARBA00023163"/>
    </source>
</evidence>
<dbReference type="SUPFAM" id="SSF46785">
    <property type="entry name" value="Winged helix' DNA-binding domain"/>
    <property type="match status" value="1"/>
</dbReference>